<proteinExistence type="predicted"/>
<accession>A0A1G2CKS0</accession>
<dbReference type="AlphaFoldDB" id="A0A1G2CKS0"/>
<comment type="caution">
    <text evidence="1">The sequence shown here is derived from an EMBL/GenBank/DDBJ whole genome shotgun (WGS) entry which is preliminary data.</text>
</comment>
<gene>
    <name evidence="1" type="ORF">A3G64_03250</name>
</gene>
<sequence length="207" mass="23671">MNITNQNVEKYAEEMLATMSEYFESTDEFKKNFEQNKVGISSEKINYCLEKFLHAEFDYGTPGIRGLGRASDYWPRLAGYFRSAFSKLSVEKMRELDALITSMIMKCYLYSFLISDKKAEPSNIKTGEQLYEKWIPQIYMFDLGGISDDIMNMLFAIIKKDRDGIKDFFKQNGMTPGFFGGADKTDEILNGYVGAGLVMRIIESAKA</sequence>
<name>A0A1G2CKS0_9BACT</name>
<evidence type="ECO:0000313" key="2">
    <source>
        <dbReference type="Proteomes" id="UP000179281"/>
    </source>
</evidence>
<dbReference type="Proteomes" id="UP000179281">
    <property type="component" value="Unassembled WGS sequence"/>
</dbReference>
<organism evidence="1 2">
    <name type="scientific">Candidatus Liptonbacteria bacterium RIFCSPLOWO2_12_FULL_60_15</name>
    <dbReference type="NCBI Taxonomy" id="1798653"/>
    <lineage>
        <taxon>Bacteria</taxon>
        <taxon>Candidatus Liptoniibacteriota</taxon>
    </lineage>
</organism>
<dbReference type="EMBL" id="MHLD01000032">
    <property type="protein sequence ID" value="OGZ01996.1"/>
    <property type="molecule type" value="Genomic_DNA"/>
</dbReference>
<reference evidence="1 2" key="1">
    <citation type="journal article" date="2016" name="Nat. Commun.">
        <title>Thousands of microbial genomes shed light on interconnected biogeochemical processes in an aquifer system.</title>
        <authorList>
            <person name="Anantharaman K."/>
            <person name="Brown C.T."/>
            <person name="Hug L.A."/>
            <person name="Sharon I."/>
            <person name="Castelle C.J."/>
            <person name="Probst A.J."/>
            <person name="Thomas B.C."/>
            <person name="Singh A."/>
            <person name="Wilkins M.J."/>
            <person name="Karaoz U."/>
            <person name="Brodie E.L."/>
            <person name="Williams K.H."/>
            <person name="Hubbard S.S."/>
            <person name="Banfield J.F."/>
        </authorList>
    </citation>
    <scope>NUCLEOTIDE SEQUENCE [LARGE SCALE GENOMIC DNA]</scope>
</reference>
<evidence type="ECO:0000313" key="1">
    <source>
        <dbReference type="EMBL" id="OGZ01996.1"/>
    </source>
</evidence>
<protein>
    <submittedName>
        <fullName evidence="1">Uncharacterized protein</fullName>
    </submittedName>
</protein>